<organism evidence="2 3">
    <name type="scientific">Serinicoccus chungangensis</name>
    <dbReference type="NCBI Taxonomy" id="767452"/>
    <lineage>
        <taxon>Bacteria</taxon>
        <taxon>Bacillati</taxon>
        <taxon>Actinomycetota</taxon>
        <taxon>Actinomycetes</taxon>
        <taxon>Micrococcales</taxon>
        <taxon>Ornithinimicrobiaceae</taxon>
        <taxon>Serinicoccus</taxon>
    </lineage>
</organism>
<reference evidence="2 3" key="1">
    <citation type="submission" date="2015-12" db="EMBL/GenBank/DDBJ databases">
        <title>Serinicoccus chungangenesis strain CD08_5 genome sequencing and assembly.</title>
        <authorList>
            <person name="Chander A.M."/>
            <person name="Kaur G."/>
            <person name="Nair G.R."/>
            <person name="Dhawan D.K."/>
            <person name="Kochhar R.K."/>
            <person name="Mayilraj S."/>
            <person name="Bhadada S.K."/>
        </authorList>
    </citation>
    <scope>NUCLEOTIDE SEQUENCE [LARGE SCALE GENOMIC DNA]</scope>
    <source>
        <strain evidence="2 3">CD08_5</strain>
    </source>
</reference>
<proteinExistence type="predicted"/>
<accession>A0A0W8I543</accession>
<feature type="region of interest" description="Disordered" evidence="1">
    <location>
        <begin position="1"/>
        <end position="74"/>
    </location>
</feature>
<gene>
    <name evidence="2" type="ORF">AVL62_00860</name>
</gene>
<dbReference type="STRING" id="767452.AVL62_00860"/>
<dbReference type="OrthoDB" id="4871155at2"/>
<keyword evidence="3" id="KW-1185">Reference proteome</keyword>
<feature type="compositionally biased region" description="Basic and acidic residues" evidence="1">
    <location>
        <begin position="47"/>
        <end position="57"/>
    </location>
</feature>
<evidence type="ECO:0000313" key="3">
    <source>
        <dbReference type="Proteomes" id="UP000054837"/>
    </source>
</evidence>
<evidence type="ECO:0000256" key="1">
    <source>
        <dbReference type="SAM" id="MobiDB-lite"/>
    </source>
</evidence>
<protein>
    <submittedName>
        <fullName evidence="2">Uncharacterized protein</fullName>
    </submittedName>
</protein>
<evidence type="ECO:0000313" key="2">
    <source>
        <dbReference type="EMBL" id="KUG53384.1"/>
    </source>
</evidence>
<feature type="compositionally biased region" description="Polar residues" evidence="1">
    <location>
        <begin position="63"/>
        <end position="74"/>
    </location>
</feature>
<dbReference type="EMBL" id="LQBL01000028">
    <property type="protein sequence ID" value="KUG53384.1"/>
    <property type="molecule type" value="Genomic_DNA"/>
</dbReference>
<dbReference type="AlphaFoldDB" id="A0A0W8I543"/>
<dbReference type="Proteomes" id="UP000054837">
    <property type="component" value="Unassembled WGS sequence"/>
</dbReference>
<comment type="caution">
    <text evidence="2">The sequence shown here is derived from an EMBL/GenBank/DDBJ whole genome shotgun (WGS) entry which is preliminary data.</text>
</comment>
<sequence>MTHDSDQGRTVSEGGSGSLNEETIRGGADAVPETPDTNDTGPDDATAEDKHRDEPKGDATASHGRQSTVEDSGR</sequence>
<name>A0A0W8I543_9MICO</name>
<dbReference type="RefSeq" id="WP_058891392.1">
    <property type="nucleotide sequence ID" value="NZ_LQBL01000028.1"/>
</dbReference>